<comment type="caution">
    <text evidence="5">The sequence shown here is derived from an EMBL/GenBank/DDBJ whole genome shotgun (WGS) entry which is preliminary data.</text>
</comment>
<dbReference type="PANTHER" id="PTHR16943:SF8">
    <property type="entry name" value="2-METHYLCITRATE DEHYDRATASE"/>
    <property type="match status" value="1"/>
</dbReference>
<evidence type="ECO:0000256" key="3">
    <source>
        <dbReference type="ARBA" id="ARBA00022833"/>
    </source>
</evidence>
<dbReference type="OMA" id="ARNTECD"/>
<gene>
    <name evidence="5" type="ORF">FOZ63_000393</name>
</gene>
<keyword evidence="2" id="KW-0479">Metal-binding</keyword>
<dbReference type="GO" id="GO:0016787">
    <property type="term" value="F:hydrolase activity"/>
    <property type="evidence" value="ECO:0007669"/>
    <property type="project" value="InterPro"/>
</dbReference>
<dbReference type="PANTHER" id="PTHR16943">
    <property type="entry name" value="2-METHYLCITRATE DEHYDRATASE-RELATED"/>
    <property type="match status" value="1"/>
</dbReference>
<dbReference type="InterPro" id="IPR005656">
    <property type="entry name" value="MmgE_PrpD"/>
</dbReference>
<comment type="similarity">
    <text evidence="1">Belongs to the PrpD family.</text>
</comment>
<organism evidence="5 6">
    <name type="scientific">Perkinsus olseni</name>
    <name type="common">Perkinsus atlanticus</name>
    <dbReference type="NCBI Taxonomy" id="32597"/>
    <lineage>
        <taxon>Eukaryota</taxon>
        <taxon>Sar</taxon>
        <taxon>Alveolata</taxon>
        <taxon>Perkinsozoa</taxon>
        <taxon>Perkinsea</taxon>
        <taxon>Perkinsida</taxon>
        <taxon>Perkinsidae</taxon>
        <taxon>Perkinsus</taxon>
    </lineage>
</organism>
<dbReference type="Gene3D" id="3.40.140.10">
    <property type="entry name" value="Cytidine Deaminase, domain 2"/>
    <property type="match status" value="1"/>
</dbReference>
<dbReference type="AlphaFoldDB" id="A0A7J6T9L5"/>
<reference evidence="5 6" key="1">
    <citation type="submission" date="2020-04" db="EMBL/GenBank/DDBJ databases">
        <title>Perkinsus olseni comparative genomics.</title>
        <authorList>
            <person name="Bogema D.R."/>
        </authorList>
    </citation>
    <scope>NUCLEOTIDE SEQUENCE [LARGE SCALE GENOMIC DNA]</scope>
    <source>
        <strain evidence="5 6">ATCC PRA-207</strain>
    </source>
</reference>
<dbReference type="PROSITE" id="PS51747">
    <property type="entry name" value="CYT_DCMP_DEAMINASES_2"/>
    <property type="match status" value="1"/>
</dbReference>
<dbReference type="InterPro" id="IPR036148">
    <property type="entry name" value="MmgE/PrpD_sf"/>
</dbReference>
<sequence length="789" mass="87165">MRDELGRSNGLGKPEALVEHIYKYESLSAALARSTEGSDADCEAIGDFFEFLAGILVIYGNTEALGLLFKTVRYNGFPSMGEIDNDALLNWGKKGDKPIDSKYWFVCHAEMNAIMNKNQHDIRDCAIYTTLFPCHECAKLILQAGITHVYYASDSHHDTDSARASRRMLRLAHVHCERFIPPSSSLRAFVVELISIFIRRGLLGSFERVGFDGVKLIGYPTVRPAFSFVTAASSGVRAFSAAADTKVVLPRDSNQALGIGKFAVEFLDGKIGGDIDPAVYRRVEMFHTDSVMCGISALAMHTNAPTLLRSEALEEYRDPRGAKVFGSSEKVKAEKAIAANSSAVREWDSNGTVFGYNAGNPKHQAGEFGHNDFYPVVVAAAQKTGEVDGKKALKAMILVDEIRGRLCEVFSLKTYKIDHVVHGAIASAAVYGALMGATPEQIEAAIGMFVVHYIPWRGIRAGKQLSDSKGASAAISTEAAILCMQRAMNGFMGPRDVFRNPEAIFRYFEPQQDGQCPFDIELSHSGSDFAVMGMHFKLGLYEHQSAGALQGMIDLLINVHKLVMEEVKWIDWYRCTVGRFVDVRNNPELMKDPSKIKNINVVAYEPAFGIIGDPAKRNPTTRQSADHSMVFIISRLLANAVNRGVIPSTNEEAWTSWMLSPRDYGYDALNDRQTRGLMEKISFAHGGPEYDTRYPDGIPTTVEITADDGKKYSSGLVMYPSGHARNTTADLNAILQFKHKMLGSIALEDDDCEKLIKKLVHMDKLSAGEMQDVYDFDYSKLQRNDPIDG</sequence>
<dbReference type="InterPro" id="IPR042188">
    <property type="entry name" value="MmgE/PrpD_sf_2"/>
</dbReference>
<dbReference type="InterPro" id="IPR016193">
    <property type="entry name" value="Cytidine_deaminase-like"/>
</dbReference>
<protein>
    <recommendedName>
        <fullName evidence="4">CMP/dCMP-type deaminase domain-containing protein</fullName>
    </recommendedName>
</protein>
<dbReference type="EMBL" id="JABANO010012448">
    <property type="protein sequence ID" value="KAF4741793.1"/>
    <property type="molecule type" value="Genomic_DNA"/>
</dbReference>
<dbReference type="InterPro" id="IPR016192">
    <property type="entry name" value="APOBEC/CMP_deaminase_Zn-bd"/>
</dbReference>
<dbReference type="Pfam" id="PF00383">
    <property type="entry name" value="dCMP_cyt_deam_1"/>
    <property type="match status" value="1"/>
</dbReference>
<dbReference type="InterPro" id="IPR042183">
    <property type="entry name" value="MmgE/PrpD_sf_1"/>
</dbReference>
<dbReference type="Proteomes" id="UP000553632">
    <property type="component" value="Unassembled WGS sequence"/>
</dbReference>
<dbReference type="Gene3D" id="3.30.1330.120">
    <property type="entry name" value="2-methylcitrate dehydratase PrpD"/>
    <property type="match status" value="1"/>
</dbReference>
<keyword evidence="3" id="KW-0862">Zinc</keyword>
<evidence type="ECO:0000256" key="1">
    <source>
        <dbReference type="ARBA" id="ARBA00006174"/>
    </source>
</evidence>
<feature type="domain" description="CMP/dCMP-type deaminase" evidence="4">
    <location>
        <begin position="59"/>
        <end position="169"/>
    </location>
</feature>
<keyword evidence="6" id="KW-1185">Reference proteome</keyword>
<evidence type="ECO:0000256" key="2">
    <source>
        <dbReference type="ARBA" id="ARBA00022723"/>
    </source>
</evidence>
<evidence type="ECO:0000313" key="6">
    <source>
        <dbReference type="Proteomes" id="UP000553632"/>
    </source>
</evidence>
<dbReference type="SUPFAM" id="SSF103378">
    <property type="entry name" value="2-methylcitrate dehydratase PrpD"/>
    <property type="match status" value="1"/>
</dbReference>
<dbReference type="GO" id="GO:0008270">
    <property type="term" value="F:zinc ion binding"/>
    <property type="evidence" value="ECO:0007669"/>
    <property type="project" value="InterPro"/>
</dbReference>
<dbReference type="SUPFAM" id="SSF53927">
    <property type="entry name" value="Cytidine deaminase-like"/>
    <property type="match status" value="1"/>
</dbReference>
<accession>A0A7J6T9L5</accession>
<dbReference type="GO" id="GO:0016829">
    <property type="term" value="F:lyase activity"/>
    <property type="evidence" value="ECO:0007669"/>
    <property type="project" value="InterPro"/>
</dbReference>
<proteinExistence type="inferred from homology"/>
<name>A0A7J6T9L5_PEROL</name>
<dbReference type="Gene3D" id="1.10.4100.10">
    <property type="entry name" value="2-methylcitrate dehydratase PrpD"/>
    <property type="match status" value="1"/>
</dbReference>
<dbReference type="Pfam" id="PF03972">
    <property type="entry name" value="MmgE_PrpD_N"/>
    <property type="match status" value="1"/>
</dbReference>
<dbReference type="PROSITE" id="PS00903">
    <property type="entry name" value="CYT_DCMP_DEAMINASES_1"/>
    <property type="match status" value="1"/>
</dbReference>
<evidence type="ECO:0000259" key="4">
    <source>
        <dbReference type="PROSITE" id="PS51747"/>
    </source>
</evidence>
<evidence type="ECO:0000313" key="5">
    <source>
        <dbReference type="EMBL" id="KAF4741793.1"/>
    </source>
</evidence>
<dbReference type="InterPro" id="IPR045336">
    <property type="entry name" value="MmgE_PrpD_N"/>
</dbReference>
<dbReference type="InterPro" id="IPR002125">
    <property type="entry name" value="CMP_dCMP_dom"/>
</dbReference>